<feature type="active site" description="Tele-phosphohistidine intermediate" evidence="1">
    <location>
        <position position="5"/>
    </location>
</feature>
<feature type="binding site" evidence="2">
    <location>
        <position position="54"/>
    </location>
    <ligand>
        <name>substrate</name>
    </ligand>
</feature>
<proteinExistence type="predicted"/>
<evidence type="ECO:0000313" key="3">
    <source>
        <dbReference type="EMBL" id="CAA9371336.1"/>
    </source>
</evidence>
<dbReference type="Pfam" id="PF00300">
    <property type="entry name" value="His_Phos_1"/>
    <property type="match status" value="1"/>
</dbReference>
<gene>
    <name evidence="3" type="ORF">AVDCRST_MAG21-816</name>
</gene>
<evidence type="ECO:0000256" key="2">
    <source>
        <dbReference type="PIRSR" id="PIRSR613078-2"/>
    </source>
</evidence>
<organism evidence="3">
    <name type="scientific">uncultured Nocardioidaceae bacterium</name>
    <dbReference type="NCBI Taxonomy" id="253824"/>
    <lineage>
        <taxon>Bacteria</taxon>
        <taxon>Bacillati</taxon>
        <taxon>Actinomycetota</taxon>
        <taxon>Actinomycetes</taxon>
        <taxon>Propionibacteriales</taxon>
        <taxon>Nocardioidaceae</taxon>
        <taxon>environmental samples</taxon>
    </lineage>
</organism>
<evidence type="ECO:0000256" key="1">
    <source>
        <dbReference type="PIRSR" id="PIRSR613078-1"/>
    </source>
</evidence>
<protein>
    <recommendedName>
        <fullName evidence="4">Phosphoglycerate mutase</fullName>
    </recommendedName>
</protein>
<feature type="active site" description="Proton donor/acceptor" evidence="1">
    <location>
        <position position="78"/>
    </location>
</feature>
<dbReference type="PANTHER" id="PTHR48100">
    <property type="entry name" value="BROAD-SPECIFICITY PHOSPHATASE YOR283W-RELATED"/>
    <property type="match status" value="1"/>
</dbReference>
<feature type="binding site" evidence="2">
    <location>
        <begin position="4"/>
        <end position="11"/>
    </location>
    <ligand>
        <name>substrate</name>
    </ligand>
</feature>
<sequence length="210" mass="22836">MLWRHGRTEWNKVGRAQGHADVALDEVGVAQARRAAPLLASYEPAFVWSSDLARARQTAEELTKLTGQDAVLDKRLREYGVGQRQGMTRAEFREAFPDLVERYAAGEPVVIPGAETTDEVVARMLSVLQEAAGTVAAGGTGILVGHGAALRIGLLAYFGVPVEQRAMLAGLSNCAWTVLEQHPSYGWQIVDYNAQNLPESVTLDDEPLPR</sequence>
<dbReference type="AlphaFoldDB" id="A0A6J4MWW7"/>
<name>A0A6J4MWW7_9ACTN</name>
<dbReference type="EMBL" id="CADCUL010000090">
    <property type="protein sequence ID" value="CAA9371336.1"/>
    <property type="molecule type" value="Genomic_DNA"/>
</dbReference>
<dbReference type="GO" id="GO:0016791">
    <property type="term" value="F:phosphatase activity"/>
    <property type="evidence" value="ECO:0007669"/>
    <property type="project" value="TreeGrafter"/>
</dbReference>
<dbReference type="InterPro" id="IPR029033">
    <property type="entry name" value="His_PPase_superfam"/>
</dbReference>
<dbReference type="GO" id="GO:0005737">
    <property type="term" value="C:cytoplasm"/>
    <property type="evidence" value="ECO:0007669"/>
    <property type="project" value="TreeGrafter"/>
</dbReference>
<dbReference type="InterPro" id="IPR013078">
    <property type="entry name" value="His_Pase_superF_clade-1"/>
</dbReference>
<dbReference type="InterPro" id="IPR050275">
    <property type="entry name" value="PGM_Phosphatase"/>
</dbReference>
<accession>A0A6J4MWW7</accession>
<dbReference type="PANTHER" id="PTHR48100:SF62">
    <property type="entry name" value="GLUCOSYL-3-PHOSPHOGLYCERATE PHOSPHATASE"/>
    <property type="match status" value="1"/>
</dbReference>
<dbReference type="SMART" id="SM00855">
    <property type="entry name" value="PGAM"/>
    <property type="match status" value="1"/>
</dbReference>
<dbReference type="CDD" id="cd07067">
    <property type="entry name" value="HP_PGM_like"/>
    <property type="match status" value="1"/>
</dbReference>
<reference evidence="3" key="1">
    <citation type="submission" date="2020-02" db="EMBL/GenBank/DDBJ databases">
        <authorList>
            <person name="Meier V. D."/>
        </authorList>
    </citation>
    <scope>NUCLEOTIDE SEQUENCE</scope>
    <source>
        <strain evidence="3">AVDCRST_MAG21</strain>
    </source>
</reference>
<evidence type="ECO:0008006" key="4">
    <source>
        <dbReference type="Google" id="ProtNLM"/>
    </source>
</evidence>
<dbReference type="SUPFAM" id="SSF53254">
    <property type="entry name" value="Phosphoglycerate mutase-like"/>
    <property type="match status" value="1"/>
</dbReference>
<dbReference type="Gene3D" id="3.40.50.1240">
    <property type="entry name" value="Phosphoglycerate mutase-like"/>
    <property type="match status" value="1"/>
</dbReference>